<reference evidence="1 2" key="1">
    <citation type="submission" date="2023-07" db="EMBL/GenBank/DDBJ databases">
        <title>Sorghum-associated microbial communities from plants grown in Nebraska, USA.</title>
        <authorList>
            <person name="Schachtman D."/>
        </authorList>
    </citation>
    <scope>NUCLEOTIDE SEQUENCE [LARGE SCALE GENOMIC DNA]</scope>
    <source>
        <strain evidence="1 2">DS1781</strain>
    </source>
</reference>
<organism evidence="1 2">
    <name type="scientific">Variovorax soli</name>
    <dbReference type="NCBI Taxonomy" id="376815"/>
    <lineage>
        <taxon>Bacteria</taxon>
        <taxon>Pseudomonadati</taxon>
        <taxon>Pseudomonadota</taxon>
        <taxon>Betaproteobacteria</taxon>
        <taxon>Burkholderiales</taxon>
        <taxon>Comamonadaceae</taxon>
        <taxon>Variovorax</taxon>
    </lineage>
</organism>
<comment type="caution">
    <text evidence="1">The sequence shown here is derived from an EMBL/GenBank/DDBJ whole genome shotgun (WGS) entry which is preliminary data.</text>
</comment>
<evidence type="ECO:0000313" key="1">
    <source>
        <dbReference type="EMBL" id="MDR6536755.1"/>
    </source>
</evidence>
<dbReference type="RefSeq" id="WP_309902027.1">
    <property type="nucleotide sequence ID" value="NZ_JAVDRF010000004.1"/>
</dbReference>
<keyword evidence="2" id="KW-1185">Reference proteome</keyword>
<name>A0ABU1NE77_9BURK</name>
<proteinExistence type="predicted"/>
<accession>A0ABU1NE77</accession>
<dbReference type="Proteomes" id="UP001184230">
    <property type="component" value="Unassembled WGS sequence"/>
</dbReference>
<dbReference type="EMBL" id="JAVDRF010000004">
    <property type="protein sequence ID" value="MDR6536755.1"/>
    <property type="molecule type" value="Genomic_DNA"/>
</dbReference>
<gene>
    <name evidence="1" type="ORF">J2739_002528</name>
</gene>
<protein>
    <submittedName>
        <fullName evidence="1">Uncharacterized protein</fullName>
    </submittedName>
</protein>
<evidence type="ECO:0000313" key="2">
    <source>
        <dbReference type="Proteomes" id="UP001184230"/>
    </source>
</evidence>
<sequence length="45" mass="5025">MNSSLALARDASSADLPSPALLRRFDVPGPRYTSYQNRARFSRIV</sequence>